<sequence length="101" mass="11614">MGLSEAHLIPITRWHRHLKGYSREGEILGISPRHAHVATKASGFAKASRFSLVMRTRRGEIPGIFPSCEYPFMHALATSTQRRDVPRTLQNRVCRWGYHFN</sequence>
<dbReference type="EMBL" id="ABJB011122480">
    <property type="status" value="NOT_ANNOTATED_CDS"/>
    <property type="molecule type" value="Genomic_DNA"/>
</dbReference>
<organism>
    <name type="scientific">Ixodes scapularis</name>
    <name type="common">Black-legged tick</name>
    <name type="synonym">Deer tick</name>
    <dbReference type="NCBI Taxonomy" id="6945"/>
    <lineage>
        <taxon>Eukaryota</taxon>
        <taxon>Metazoa</taxon>
        <taxon>Ecdysozoa</taxon>
        <taxon>Arthropoda</taxon>
        <taxon>Chelicerata</taxon>
        <taxon>Arachnida</taxon>
        <taxon>Acari</taxon>
        <taxon>Parasitiformes</taxon>
        <taxon>Ixodida</taxon>
        <taxon>Ixodoidea</taxon>
        <taxon>Ixodidae</taxon>
        <taxon>Ixodinae</taxon>
        <taxon>Ixodes</taxon>
    </lineage>
</organism>
<protein>
    <submittedName>
        <fullName evidence="1 2">Uncharacterized protein</fullName>
    </submittedName>
</protein>
<dbReference type="VEuPathDB" id="VectorBase:ISCW006823"/>
<keyword evidence="3" id="KW-1185">Reference proteome</keyword>
<evidence type="ECO:0000313" key="1">
    <source>
        <dbReference type="EMBL" id="EEC07292.1"/>
    </source>
</evidence>
<dbReference type="EnsemblMetazoa" id="ISCW006823-RA">
    <property type="protein sequence ID" value="ISCW006823-PA"/>
    <property type="gene ID" value="ISCW006823"/>
</dbReference>
<evidence type="ECO:0000313" key="2">
    <source>
        <dbReference type="EnsemblMetazoa" id="ISCW006823-PA"/>
    </source>
</evidence>
<dbReference type="Proteomes" id="UP000001555">
    <property type="component" value="Unassembled WGS sequence"/>
</dbReference>
<dbReference type="VEuPathDB" id="VectorBase:ISCI006823"/>
<reference evidence="2" key="2">
    <citation type="submission" date="2020-05" db="UniProtKB">
        <authorList>
            <consortium name="EnsemblMetazoa"/>
        </authorList>
    </citation>
    <scope>IDENTIFICATION</scope>
    <source>
        <strain evidence="2">wikel</strain>
    </source>
</reference>
<evidence type="ECO:0000313" key="3">
    <source>
        <dbReference type="Proteomes" id="UP000001555"/>
    </source>
</evidence>
<dbReference type="HOGENOM" id="CLU_2294708_0_0_1"/>
<proteinExistence type="predicted"/>
<dbReference type="EMBL" id="DS737343">
    <property type="protein sequence ID" value="EEC07292.1"/>
    <property type="molecule type" value="Genomic_DNA"/>
</dbReference>
<name>B7PL20_IXOSC</name>
<dbReference type="InParanoid" id="B7PL20"/>
<gene>
    <name evidence="1" type="ORF">IscW_ISCW006823</name>
</gene>
<accession>B7PL20</accession>
<dbReference type="PaxDb" id="6945-B7PL20"/>
<reference evidence="1 3" key="1">
    <citation type="submission" date="2008-03" db="EMBL/GenBank/DDBJ databases">
        <title>Annotation of Ixodes scapularis.</title>
        <authorList>
            <consortium name="Ixodes scapularis Genome Project Consortium"/>
            <person name="Caler E."/>
            <person name="Hannick L.I."/>
            <person name="Bidwell S."/>
            <person name="Joardar V."/>
            <person name="Thiagarajan M."/>
            <person name="Amedeo P."/>
            <person name="Galinsky K.J."/>
            <person name="Schobel S."/>
            <person name="Inman J."/>
            <person name="Hostetler J."/>
            <person name="Miller J."/>
            <person name="Hammond M."/>
            <person name="Megy K."/>
            <person name="Lawson D."/>
            <person name="Kodira C."/>
            <person name="Sutton G."/>
            <person name="Meyer J."/>
            <person name="Hill C.A."/>
            <person name="Birren B."/>
            <person name="Nene V."/>
            <person name="Collins F."/>
            <person name="Alarcon-Chaidez F."/>
            <person name="Wikel S."/>
            <person name="Strausberg R."/>
        </authorList>
    </citation>
    <scope>NUCLEOTIDE SEQUENCE [LARGE SCALE GENOMIC DNA]</scope>
    <source>
        <strain evidence="3">Wikel</strain>
        <strain evidence="1">Wikel colony</strain>
    </source>
</reference>
<dbReference type="AlphaFoldDB" id="B7PL20"/>